<dbReference type="OrthoDB" id="3796651at2759"/>
<dbReference type="AlphaFoldDB" id="A0A6A5WXS5"/>
<accession>A0A6A5WXS5</accession>
<sequence>MASTEPFTGPWCSSLPEIQKLITSMPPQFKSNFEAESKKRLEILCNPKHLHVWETSADIDGLIQLTQVIHTVKKLSTYVPQAHGKGKTVPAGMVIIVEASPSADDGGFGRVCEQVKYLTGKEGKLHLDDTVATFSSIAVVRGIDNSLVPDEHGKYHKGARKEIDAARKRVDTVLKRVLSKCELEWQQKVLVWHHGPVVHFLNHWIAHTSPALRDRLEAITIHSLLDFSSPNMIQPSAPGKQNQLSDLQRLEDYLKRLNITATLLDTISQSLGCNYLNVYMYYHGLYLSTFLPKSTLTPLYYNGLDQLTTFFFQLRGACDRKYGPDAVAMVQAHLNPRTAQCWAKSCIDPSSYTQEKCRSAALDPHIDYAGHLADAPFPLLRSRLGDPAPLNAFSRLFIGPAALSIEDYYHAVPLSLSLNTSPLTARIAHPSPFALLLPQPSQTPTILTQRLQGMMMAFLDLALREKGMPEIRKEEIRMWEEVQRACGWAGEGCKGRLPRGVEEKVEVVRGRVEGRGVWGFVVGKERGRRKERKESREGWSS</sequence>
<gene>
    <name evidence="1" type="ORF">P154DRAFT_430805</name>
</gene>
<evidence type="ECO:0000313" key="1">
    <source>
        <dbReference type="EMBL" id="KAF2002456.1"/>
    </source>
</evidence>
<evidence type="ECO:0000313" key="2">
    <source>
        <dbReference type="Proteomes" id="UP000799779"/>
    </source>
</evidence>
<dbReference type="EMBL" id="ML977577">
    <property type="protein sequence ID" value="KAF2002456.1"/>
    <property type="molecule type" value="Genomic_DNA"/>
</dbReference>
<dbReference type="Proteomes" id="UP000799779">
    <property type="component" value="Unassembled WGS sequence"/>
</dbReference>
<name>A0A6A5WXS5_9PLEO</name>
<proteinExistence type="predicted"/>
<organism evidence="1 2">
    <name type="scientific">Amniculicola lignicola CBS 123094</name>
    <dbReference type="NCBI Taxonomy" id="1392246"/>
    <lineage>
        <taxon>Eukaryota</taxon>
        <taxon>Fungi</taxon>
        <taxon>Dikarya</taxon>
        <taxon>Ascomycota</taxon>
        <taxon>Pezizomycotina</taxon>
        <taxon>Dothideomycetes</taxon>
        <taxon>Pleosporomycetidae</taxon>
        <taxon>Pleosporales</taxon>
        <taxon>Amniculicolaceae</taxon>
        <taxon>Amniculicola</taxon>
    </lineage>
</organism>
<protein>
    <submittedName>
        <fullName evidence="1">Uncharacterized protein</fullName>
    </submittedName>
</protein>
<keyword evidence="2" id="KW-1185">Reference proteome</keyword>
<reference evidence="1" key="1">
    <citation type="journal article" date="2020" name="Stud. Mycol.">
        <title>101 Dothideomycetes genomes: a test case for predicting lifestyles and emergence of pathogens.</title>
        <authorList>
            <person name="Haridas S."/>
            <person name="Albert R."/>
            <person name="Binder M."/>
            <person name="Bloem J."/>
            <person name="Labutti K."/>
            <person name="Salamov A."/>
            <person name="Andreopoulos B."/>
            <person name="Baker S."/>
            <person name="Barry K."/>
            <person name="Bills G."/>
            <person name="Bluhm B."/>
            <person name="Cannon C."/>
            <person name="Castanera R."/>
            <person name="Culley D."/>
            <person name="Daum C."/>
            <person name="Ezra D."/>
            <person name="Gonzalez J."/>
            <person name="Henrissat B."/>
            <person name="Kuo A."/>
            <person name="Liang C."/>
            <person name="Lipzen A."/>
            <person name="Lutzoni F."/>
            <person name="Magnuson J."/>
            <person name="Mondo S."/>
            <person name="Nolan M."/>
            <person name="Ohm R."/>
            <person name="Pangilinan J."/>
            <person name="Park H.-J."/>
            <person name="Ramirez L."/>
            <person name="Alfaro M."/>
            <person name="Sun H."/>
            <person name="Tritt A."/>
            <person name="Yoshinaga Y."/>
            <person name="Zwiers L.-H."/>
            <person name="Turgeon B."/>
            <person name="Goodwin S."/>
            <person name="Spatafora J."/>
            <person name="Crous P."/>
            <person name="Grigoriev I."/>
        </authorList>
    </citation>
    <scope>NUCLEOTIDE SEQUENCE</scope>
    <source>
        <strain evidence="1">CBS 123094</strain>
    </source>
</reference>